<dbReference type="SUPFAM" id="SSF47661">
    <property type="entry name" value="t-snare proteins"/>
    <property type="match status" value="1"/>
</dbReference>
<organism evidence="10 11">
    <name type="scientific">Tegillarca granosa</name>
    <name type="common">Malaysian cockle</name>
    <name type="synonym">Anadara granosa</name>
    <dbReference type="NCBI Taxonomy" id="220873"/>
    <lineage>
        <taxon>Eukaryota</taxon>
        <taxon>Metazoa</taxon>
        <taxon>Spiralia</taxon>
        <taxon>Lophotrochozoa</taxon>
        <taxon>Mollusca</taxon>
        <taxon>Bivalvia</taxon>
        <taxon>Autobranchia</taxon>
        <taxon>Pteriomorphia</taxon>
        <taxon>Arcoida</taxon>
        <taxon>Arcoidea</taxon>
        <taxon>Arcidae</taxon>
        <taxon>Tegillarca</taxon>
    </lineage>
</organism>
<evidence type="ECO:0000313" key="10">
    <source>
        <dbReference type="EMBL" id="KAJ8317802.1"/>
    </source>
</evidence>
<keyword evidence="8" id="KW-0472">Membrane</keyword>
<evidence type="ECO:0000256" key="1">
    <source>
        <dbReference type="ARBA" id="ARBA00004211"/>
    </source>
</evidence>
<dbReference type="Gene3D" id="1.20.58.400">
    <property type="entry name" value="t-snare proteins"/>
    <property type="match status" value="1"/>
</dbReference>
<proteinExistence type="inferred from homology"/>
<dbReference type="InterPro" id="IPR010989">
    <property type="entry name" value="SNARE"/>
</dbReference>
<comment type="similarity">
    <text evidence="2">Belongs to the VTI1 family.</text>
</comment>
<evidence type="ECO:0000256" key="3">
    <source>
        <dbReference type="ARBA" id="ARBA00022448"/>
    </source>
</evidence>
<dbReference type="PANTHER" id="PTHR21230:SF89">
    <property type="entry name" value="VESICLE TRANSPORT THROUGH INTERACTION WITH T-SNARES HOMOLOG 1B"/>
    <property type="match status" value="1"/>
</dbReference>
<keyword evidence="4" id="KW-0812">Transmembrane</keyword>
<dbReference type="CDD" id="cd15890">
    <property type="entry name" value="SNARE_Vti1b"/>
    <property type="match status" value="1"/>
</dbReference>
<evidence type="ECO:0000256" key="7">
    <source>
        <dbReference type="ARBA" id="ARBA00023054"/>
    </source>
</evidence>
<evidence type="ECO:0000259" key="9">
    <source>
        <dbReference type="Pfam" id="PF05008"/>
    </source>
</evidence>
<sequence>MEEEAKMAPISYRTQMIGKIRNYKRDLEQINKTLKRGGEYTPSGSDNYGFDRDDRLAASQRSKLFKGTQSLNRTSESLARTHQIAAETDQIGVEIIDELGQQREQLVRTKERGNDQ</sequence>
<evidence type="ECO:0000256" key="4">
    <source>
        <dbReference type="ARBA" id="ARBA00022692"/>
    </source>
</evidence>
<dbReference type="InterPro" id="IPR038407">
    <property type="entry name" value="v-SNARE_N_sf"/>
</dbReference>
<evidence type="ECO:0000313" key="11">
    <source>
        <dbReference type="Proteomes" id="UP001217089"/>
    </source>
</evidence>
<comment type="caution">
    <text evidence="10">The sequence shown here is derived from an EMBL/GenBank/DDBJ whole genome shotgun (WGS) entry which is preliminary data.</text>
</comment>
<keyword evidence="7" id="KW-0175">Coiled coil</keyword>
<dbReference type="InterPro" id="IPR007705">
    <property type="entry name" value="Vesicle_trsprt_v-SNARE_N"/>
</dbReference>
<protein>
    <recommendedName>
        <fullName evidence="9">Vesicle transport v-SNARE N-terminal domain-containing protein</fullName>
    </recommendedName>
</protein>
<evidence type="ECO:0000256" key="6">
    <source>
        <dbReference type="ARBA" id="ARBA00022989"/>
    </source>
</evidence>
<dbReference type="SUPFAM" id="SSF58038">
    <property type="entry name" value="SNARE fusion complex"/>
    <property type="match status" value="1"/>
</dbReference>
<keyword evidence="11" id="KW-1185">Reference proteome</keyword>
<dbReference type="Pfam" id="PF12352">
    <property type="entry name" value="V-SNARE_C"/>
    <property type="match status" value="1"/>
</dbReference>
<comment type="subcellular location">
    <subcellularLocation>
        <location evidence="1">Membrane</location>
        <topology evidence="1">Single-pass type IV membrane protein</topology>
    </subcellularLocation>
</comment>
<name>A0ABQ9FPC9_TEGGR</name>
<dbReference type="PANTHER" id="PTHR21230">
    <property type="entry name" value="VESICLE TRANSPORT V-SNARE PROTEIN VTI1-RELATED"/>
    <property type="match status" value="1"/>
</dbReference>
<keyword evidence="6" id="KW-1133">Transmembrane helix</keyword>
<accession>A0ABQ9FPC9</accession>
<dbReference type="Gene3D" id="1.20.5.110">
    <property type="match status" value="1"/>
</dbReference>
<feature type="domain" description="Vesicle transport v-SNARE N-terminal" evidence="9">
    <location>
        <begin position="1"/>
        <end position="36"/>
    </location>
</feature>
<dbReference type="Proteomes" id="UP001217089">
    <property type="component" value="Unassembled WGS sequence"/>
</dbReference>
<keyword evidence="5" id="KW-0653">Protein transport</keyword>
<keyword evidence="3" id="KW-0813">Transport</keyword>
<dbReference type="EMBL" id="JARBDR010000228">
    <property type="protein sequence ID" value="KAJ8317802.1"/>
    <property type="molecule type" value="Genomic_DNA"/>
</dbReference>
<reference evidence="10 11" key="1">
    <citation type="submission" date="2022-12" db="EMBL/GenBank/DDBJ databases">
        <title>Chromosome-level genome of Tegillarca granosa.</title>
        <authorList>
            <person name="Kim J."/>
        </authorList>
    </citation>
    <scope>NUCLEOTIDE SEQUENCE [LARGE SCALE GENOMIC DNA]</scope>
    <source>
        <strain evidence="10">Teg-2019</strain>
        <tissue evidence="10">Adductor muscle</tissue>
    </source>
</reference>
<evidence type="ECO:0000256" key="5">
    <source>
        <dbReference type="ARBA" id="ARBA00022927"/>
    </source>
</evidence>
<evidence type="ECO:0000256" key="8">
    <source>
        <dbReference type="ARBA" id="ARBA00023136"/>
    </source>
</evidence>
<gene>
    <name evidence="10" type="ORF">KUTeg_004646</name>
</gene>
<dbReference type="Pfam" id="PF05008">
    <property type="entry name" value="V-SNARE"/>
    <property type="match status" value="1"/>
</dbReference>
<evidence type="ECO:0000256" key="2">
    <source>
        <dbReference type="ARBA" id="ARBA00006108"/>
    </source>
</evidence>